<gene>
    <name evidence="3" type="ORF">H0S81_06785</name>
</gene>
<evidence type="ECO:0000313" key="4">
    <source>
        <dbReference type="Proteomes" id="UP000706172"/>
    </source>
</evidence>
<dbReference type="EMBL" id="JACCQK010000380">
    <property type="protein sequence ID" value="MBG0779616.1"/>
    <property type="molecule type" value="Genomic_DNA"/>
</dbReference>
<dbReference type="PANTHER" id="PTHR22911">
    <property type="entry name" value="ACYL-MALONYL CONDENSING ENZYME-RELATED"/>
    <property type="match status" value="1"/>
</dbReference>
<dbReference type="GO" id="GO:0016020">
    <property type="term" value="C:membrane"/>
    <property type="evidence" value="ECO:0007669"/>
    <property type="project" value="InterPro"/>
</dbReference>
<proteinExistence type="predicted"/>
<dbReference type="SUPFAM" id="SSF103481">
    <property type="entry name" value="Multidrug resistance efflux transporter EmrE"/>
    <property type="match status" value="1"/>
</dbReference>
<evidence type="ECO:0000259" key="2">
    <source>
        <dbReference type="Pfam" id="PF00892"/>
    </source>
</evidence>
<feature type="transmembrane region" description="Helical" evidence="1">
    <location>
        <begin position="67"/>
        <end position="90"/>
    </location>
</feature>
<name>A0A931CY84_9BACT</name>
<dbReference type="InterPro" id="IPR000620">
    <property type="entry name" value="EamA_dom"/>
</dbReference>
<feature type="transmembrane region" description="Helical" evidence="1">
    <location>
        <begin position="241"/>
        <end position="261"/>
    </location>
</feature>
<organism evidence="3 4">
    <name type="scientific">Desulfotignum balticum</name>
    <dbReference type="NCBI Taxonomy" id="115781"/>
    <lineage>
        <taxon>Bacteria</taxon>
        <taxon>Pseudomonadati</taxon>
        <taxon>Thermodesulfobacteriota</taxon>
        <taxon>Desulfobacteria</taxon>
        <taxon>Desulfobacterales</taxon>
        <taxon>Desulfobacteraceae</taxon>
        <taxon>Desulfotignum</taxon>
    </lineage>
</organism>
<reference evidence="3" key="1">
    <citation type="submission" date="2020-07" db="EMBL/GenBank/DDBJ databases">
        <title>Severe corrosion of carbon steel in oil field produced water can be linked to methanogenic archaea containing a special type of NiFe hydrogenase.</title>
        <authorList>
            <person name="Lahme S."/>
            <person name="Mand J."/>
            <person name="Longwell J."/>
            <person name="Smith R."/>
            <person name="Enning D."/>
        </authorList>
    </citation>
    <scope>NUCLEOTIDE SEQUENCE</scope>
    <source>
        <strain evidence="3">MIC098Bin6</strain>
    </source>
</reference>
<sequence>MTHSRALFVVLTAGVLWSFGALTIRYMVDPQDYRWQYLFFRGLTVAAILCIYLMVRDRHGFVENFRKIGTSGIVGAFGLVGAFIFFIWSITLTTAANTLFLFSTIPFIAAFLGIVLLKETLRPITWVSMGIAFVGIGVMVVEGLEAGSLLGIVTGFASACGFATFSISLRMRKETPQFATVALAGILCAVITAGIMLVQNDAIAMPLRNILLSMVHGSLVGVGLILFSLGAGYFPAAELNLLSLFEVVGGVIWVYLPIFGIHEVPSLLTVIGGCIVSGAIVLNSLGSRHEPVPIKPV</sequence>
<protein>
    <submittedName>
        <fullName evidence="3">DMT family transporter</fullName>
    </submittedName>
</protein>
<feature type="transmembrane region" description="Helical" evidence="1">
    <location>
        <begin position="147"/>
        <end position="166"/>
    </location>
</feature>
<feature type="transmembrane region" description="Helical" evidence="1">
    <location>
        <begin position="96"/>
        <end position="117"/>
    </location>
</feature>
<keyword evidence="1" id="KW-0812">Transmembrane</keyword>
<evidence type="ECO:0000313" key="3">
    <source>
        <dbReference type="EMBL" id="MBG0779616.1"/>
    </source>
</evidence>
<feature type="transmembrane region" description="Helical" evidence="1">
    <location>
        <begin position="210"/>
        <end position="234"/>
    </location>
</feature>
<feature type="transmembrane region" description="Helical" evidence="1">
    <location>
        <begin position="178"/>
        <end position="198"/>
    </location>
</feature>
<feature type="transmembrane region" description="Helical" evidence="1">
    <location>
        <begin position="267"/>
        <end position="285"/>
    </location>
</feature>
<feature type="domain" description="EamA" evidence="2">
    <location>
        <begin position="6"/>
        <end position="140"/>
    </location>
</feature>
<keyword evidence="1" id="KW-1133">Transmembrane helix</keyword>
<feature type="transmembrane region" description="Helical" evidence="1">
    <location>
        <begin position="124"/>
        <end position="141"/>
    </location>
</feature>
<accession>A0A931CY84</accession>
<keyword evidence="1" id="KW-0472">Membrane</keyword>
<dbReference type="PANTHER" id="PTHR22911:SF135">
    <property type="entry name" value="BLR4310 PROTEIN"/>
    <property type="match status" value="1"/>
</dbReference>
<dbReference type="InterPro" id="IPR037185">
    <property type="entry name" value="EmrE-like"/>
</dbReference>
<dbReference type="Proteomes" id="UP000706172">
    <property type="component" value="Unassembled WGS sequence"/>
</dbReference>
<dbReference type="AlphaFoldDB" id="A0A931CY84"/>
<dbReference type="Pfam" id="PF00892">
    <property type="entry name" value="EamA"/>
    <property type="match status" value="1"/>
</dbReference>
<evidence type="ECO:0000256" key="1">
    <source>
        <dbReference type="SAM" id="Phobius"/>
    </source>
</evidence>
<comment type="caution">
    <text evidence="3">The sequence shown here is derived from an EMBL/GenBank/DDBJ whole genome shotgun (WGS) entry which is preliminary data.</text>
</comment>
<feature type="transmembrane region" description="Helical" evidence="1">
    <location>
        <begin position="37"/>
        <end position="55"/>
    </location>
</feature>